<protein>
    <recommendedName>
        <fullName evidence="4">DnaD domain-containing protein</fullName>
    </recommendedName>
</protein>
<name>A0ABU5KPW4_9BACL</name>
<sequence>MKYAVKINSKHIDPRNENKMSPKELFLFAQMKSRVSYFGNLDTTIDMLSCFVSFKSRKSDNKKEIKSIISNLVQKGVIVVDQQEEYLRITFPHIGGNYDLIPMEILEKAMNPHEFMLLVYIYRFDHMNGECLLSYSRIMELLETSRGKAFDIVEELLMKGMIHKKSGERLQDSKRQEMNKYQVAFVKAPSEVVLHVEPLDAVSDSSEPSQEPQETNLPQEPHTAPGTVSETFRKETKKEEPSQDLPQDQEKTPISGPDYFAMLEKEKKDDQPREKKLERPQEPNLEGLPAFVKKAKMKKYEKDLGKYERDLRAEQGTTVELVF</sequence>
<gene>
    <name evidence="2" type="ORF">UFB30_11165</name>
</gene>
<feature type="compositionally biased region" description="Basic and acidic residues" evidence="1">
    <location>
        <begin position="231"/>
        <end position="241"/>
    </location>
</feature>
<dbReference type="Proteomes" id="UP001292084">
    <property type="component" value="Unassembled WGS sequence"/>
</dbReference>
<reference evidence="2 3" key="1">
    <citation type="submission" date="2023-12" db="EMBL/GenBank/DDBJ databases">
        <title>Jeotgalibacillus haloalkaliphilus sp. nov., a novel salt-tolerant bacteria, isolated from the estuary of the Fenhe River into the Yellow River.</title>
        <authorList>
            <person name="Li Y."/>
        </authorList>
    </citation>
    <scope>NUCLEOTIDE SEQUENCE [LARGE SCALE GENOMIC DNA]</scope>
    <source>
        <strain evidence="2 3">HH7-29</strain>
    </source>
</reference>
<proteinExistence type="predicted"/>
<comment type="caution">
    <text evidence="2">The sequence shown here is derived from an EMBL/GenBank/DDBJ whole genome shotgun (WGS) entry which is preliminary data.</text>
</comment>
<feature type="compositionally biased region" description="Low complexity" evidence="1">
    <location>
        <begin position="205"/>
        <end position="214"/>
    </location>
</feature>
<dbReference type="InterPro" id="IPR036388">
    <property type="entry name" value="WH-like_DNA-bd_sf"/>
</dbReference>
<evidence type="ECO:0000256" key="1">
    <source>
        <dbReference type="SAM" id="MobiDB-lite"/>
    </source>
</evidence>
<dbReference type="Gene3D" id="1.10.10.10">
    <property type="entry name" value="Winged helix-like DNA-binding domain superfamily/Winged helix DNA-binding domain"/>
    <property type="match status" value="1"/>
</dbReference>
<evidence type="ECO:0000313" key="3">
    <source>
        <dbReference type="Proteomes" id="UP001292084"/>
    </source>
</evidence>
<feature type="region of interest" description="Disordered" evidence="1">
    <location>
        <begin position="201"/>
        <end position="290"/>
    </location>
</feature>
<evidence type="ECO:0000313" key="2">
    <source>
        <dbReference type="EMBL" id="MDZ5712786.1"/>
    </source>
</evidence>
<accession>A0ABU5KPW4</accession>
<organism evidence="2 3">
    <name type="scientific">Jeotgalibacillus haloalkalitolerans</name>
    <dbReference type="NCBI Taxonomy" id="3104292"/>
    <lineage>
        <taxon>Bacteria</taxon>
        <taxon>Bacillati</taxon>
        <taxon>Bacillota</taxon>
        <taxon>Bacilli</taxon>
        <taxon>Bacillales</taxon>
        <taxon>Caryophanaceae</taxon>
        <taxon>Jeotgalibacillus</taxon>
    </lineage>
</organism>
<keyword evidence="3" id="KW-1185">Reference proteome</keyword>
<evidence type="ECO:0008006" key="4">
    <source>
        <dbReference type="Google" id="ProtNLM"/>
    </source>
</evidence>
<feature type="compositionally biased region" description="Basic and acidic residues" evidence="1">
    <location>
        <begin position="263"/>
        <end position="281"/>
    </location>
</feature>
<dbReference type="RefSeq" id="WP_322421766.1">
    <property type="nucleotide sequence ID" value="NZ_JAXQNN010000003.1"/>
</dbReference>
<dbReference type="EMBL" id="JAXQNN010000003">
    <property type="protein sequence ID" value="MDZ5712786.1"/>
    <property type="molecule type" value="Genomic_DNA"/>
</dbReference>